<reference evidence="1 2" key="1">
    <citation type="journal article" date="2019" name="Nat. Ecol. Evol.">
        <title>Megaphylogeny resolves global patterns of mushroom evolution.</title>
        <authorList>
            <person name="Varga T."/>
            <person name="Krizsan K."/>
            <person name="Foldi C."/>
            <person name="Dima B."/>
            <person name="Sanchez-Garcia M."/>
            <person name="Sanchez-Ramirez S."/>
            <person name="Szollosi G.J."/>
            <person name="Szarkandi J.G."/>
            <person name="Papp V."/>
            <person name="Albert L."/>
            <person name="Andreopoulos W."/>
            <person name="Angelini C."/>
            <person name="Antonin V."/>
            <person name="Barry K.W."/>
            <person name="Bougher N.L."/>
            <person name="Buchanan P."/>
            <person name="Buyck B."/>
            <person name="Bense V."/>
            <person name="Catcheside P."/>
            <person name="Chovatia M."/>
            <person name="Cooper J."/>
            <person name="Damon W."/>
            <person name="Desjardin D."/>
            <person name="Finy P."/>
            <person name="Geml J."/>
            <person name="Haridas S."/>
            <person name="Hughes K."/>
            <person name="Justo A."/>
            <person name="Karasinski D."/>
            <person name="Kautmanova I."/>
            <person name="Kiss B."/>
            <person name="Kocsube S."/>
            <person name="Kotiranta H."/>
            <person name="LaButti K.M."/>
            <person name="Lechner B.E."/>
            <person name="Liimatainen K."/>
            <person name="Lipzen A."/>
            <person name="Lukacs Z."/>
            <person name="Mihaltcheva S."/>
            <person name="Morgado L.N."/>
            <person name="Niskanen T."/>
            <person name="Noordeloos M.E."/>
            <person name="Ohm R.A."/>
            <person name="Ortiz-Santana B."/>
            <person name="Ovrebo C."/>
            <person name="Racz N."/>
            <person name="Riley R."/>
            <person name="Savchenko A."/>
            <person name="Shiryaev A."/>
            <person name="Soop K."/>
            <person name="Spirin V."/>
            <person name="Szebenyi C."/>
            <person name="Tomsovsky M."/>
            <person name="Tulloss R.E."/>
            <person name="Uehling J."/>
            <person name="Grigoriev I.V."/>
            <person name="Vagvolgyi C."/>
            <person name="Papp T."/>
            <person name="Martin F.M."/>
            <person name="Miettinen O."/>
            <person name="Hibbett D.S."/>
            <person name="Nagy L.G."/>
        </authorList>
    </citation>
    <scope>NUCLEOTIDE SEQUENCE [LARGE SCALE GENOMIC DNA]</scope>
    <source>
        <strain evidence="1 2">HHB13444</strain>
    </source>
</reference>
<accession>A0A5C3PZY6</accession>
<dbReference type="Proteomes" id="UP000308197">
    <property type="component" value="Unassembled WGS sequence"/>
</dbReference>
<protein>
    <submittedName>
        <fullName evidence="1">Uncharacterized protein</fullName>
    </submittedName>
</protein>
<dbReference type="AlphaFoldDB" id="A0A5C3PZY6"/>
<dbReference type="EMBL" id="ML210969">
    <property type="protein sequence ID" value="TFK94387.1"/>
    <property type="molecule type" value="Genomic_DNA"/>
</dbReference>
<evidence type="ECO:0000313" key="1">
    <source>
        <dbReference type="EMBL" id="TFK94387.1"/>
    </source>
</evidence>
<sequence>MSVRSGQLDCNKVGIKASTVFAKDSTEDHPLRGWTGAPIFGAVISQQFTPRLFAGGYATAGLRREELCHSFVRGQTIDGLELPLSSSAVAVGRDQGSNFVTSQVFCDRKGRDTTFAQVFDSTGRQHRSHRITPTEATTDYESRRGAHLQFGNLSS</sequence>
<dbReference type="InParanoid" id="A0A5C3PZY6"/>
<organism evidence="1 2">
    <name type="scientific">Polyporus arcularius HHB13444</name>
    <dbReference type="NCBI Taxonomy" id="1314778"/>
    <lineage>
        <taxon>Eukaryota</taxon>
        <taxon>Fungi</taxon>
        <taxon>Dikarya</taxon>
        <taxon>Basidiomycota</taxon>
        <taxon>Agaricomycotina</taxon>
        <taxon>Agaricomycetes</taxon>
        <taxon>Polyporales</taxon>
        <taxon>Polyporaceae</taxon>
        <taxon>Polyporus</taxon>
    </lineage>
</organism>
<keyword evidence="2" id="KW-1185">Reference proteome</keyword>
<evidence type="ECO:0000313" key="2">
    <source>
        <dbReference type="Proteomes" id="UP000308197"/>
    </source>
</evidence>
<proteinExistence type="predicted"/>
<gene>
    <name evidence="1" type="ORF">K466DRAFT_579996</name>
</gene>
<name>A0A5C3PZY6_9APHY</name>